<feature type="non-terminal residue" evidence="1">
    <location>
        <position position="42"/>
    </location>
</feature>
<dbReference type="SUPFAM" id="SSF52777">
    <property type="entry name" value="CoA-dependent acyltransferases"/>
    <property type="match status" value="1"/>
</dbReference>
<dbReference type="InterPro" id="IPR023213">
    <property type="entry name" value="CAT-like_dom_sf"/>
</dbReference>
<accession>F3FZK5</accession>
<dbReference type="AlphaFoldDB" id="F3FZK5"/>
<protein>
    <submittedName>
        <fullName evidence="1">Amino acid adenylation</fullName>
    </submittedName>
</protein>
<dbReference type="HOGENOM" id="CLU_3262619_0_0_6"/>
<gene>
    <name evidence="1" type="ORF">PSYJA_44121</name>
</gene>
<organism evidence="1 2">
    <name type="scientific">Pseudomonas syringae pv. japonica str. M301072</name>
    <dbReference type="NCBI Taxonomy" id="629262"/>
    <lineage>
        <taxon>Bacteria</taxon>
        <taxon>Pseudomonadati</taxon>
        <taxon>Pseudomonadota</taxon>
        <taxon>Gammaproteobacteria</taxon>
        <taxon>Pseudomonadales</taxon>
        <taxon>Pseudomonadaceae</taxon>
        <taxon>Pseudomonas</taxon>
        <taxon>Pseudomonas syringae</taxon>
    </lineage>
</organism>
<evidence type="ECO:0000313" key="1">
    <source>
        <dbReference type="EMBL" id="EGH35647.1"/>
    </source>
</evidence>
<proteinExistence type="predicted"/>
<dbReference type="Gene3D" id="3.30.559.10">
    <property type="entry name" value="Chloramphenicol acetyltransferase-like domain"/>
    <property type="match status" value="1"/>
</dbReference>
<sequence length="42" mass="4769">RIAYTHDPVNDRWAALLVFHHLINDATSLPVLTHEIEACMQG</sequence>
<name>F3FZK5_PSESX</name>
<dbReference type="Proteomes" id="UP000004471">
    <property type="component" value="Unassembled WGS sequence"/>
</dbReference>
<dbReference type="EMBL" id="AEAH01003866">
    <property type="protein sequence ID" value="EGH35647.1"/>
    <property type="molecule type" value="Genomic_DNA"/>
</dbReference>
<evidence type="ECO:0000313" key="2">
    <source>
        <dbReference type="Proteomes" id="UP000004471"/>
    </source>
</evidence>
<comment type="caution">
    <text evidence="1">The sequence shown here is derived from an EMBL/GenBank/DDBJ whole genome shotgun (WGS) entry which is preliminary data.</text>
</comment>
<feature type="non-terminal residue" evidence="1">
    <location>
        <position position="1"/>
    </location>
</feature>
<reference evidence="1 2" key="1">
    <citation type="journal article" date="2011" name="PLoS Pathog.">
        <title>Dynamic evolution of pathogenicity revealed by sequencing and comparative genomics of 19 Pseudomonas syringae isolates.</title>
        <authorList>
            <person name="Baltrus D.A."/>
            <person name="Nishimura M.T."/>
            <person name="Romanchuk A."/>
            <person name="Chang J.H."/>
            <person name="Mukhtar M.S."/>
            <person name="Cherkis K."/>
            <person name="Roach J."/>
            <person name="Grant S.R."/>
            <person name="Jones C.D."/>
            <person name="Dangl J.L."/>
        </authorList>
    </citation>
    <scope>NUCLEOTIDE SEQUENCE [LARGE SCALE GENOMIC DNA]</scope>
    <source>
        <strain evidence="2">M301072PT</strain>
    </source>
</reference>